<dbReference type="PANTHER" id="PTHR35333:SF3">
    <property type="entry name" value="BETA-LACTAMASE-TYPE TRANSPEPTIDASE FOLD CONTAINING PROTEIN"/>
    <property type="match status" value="1"/>
</dbReference>
<evidence type="ECO:0000256" key="3">
    <source>
        <dbReference type="ARBA" id="ARBA00012865"/>
    </source>
</evidence>
<dbReference type="GO" id="GO:0008800">
    <property type="term" value="F:beta-lactamase activity"/>
    <property type="evidence" value="ECO:0007669"/>
    <property type="project" value="UniProtKB-EC"/>
</dbReference>
<evidence type="ECO:0000256" key="4">
    <source>
        <dbReference type="ARBA" id="ARBA00030171"/>
    </source>
</evidence>
<dbReference type="AlphaFoldDB" id="A0A1H4HJU3"/>
<evidence type="ECO:0000256" key="2">
    <source>
        <dbReference type="ARBA" id="ARBA00009009"/>
    </source>
</evidence>
<dbReference type="InterPro" id="IPR012338">
    <property type="entry name" value="Beta-lactam/transpept-like"/>
</dbReference>
<dbReference type="GO" id="GO:0030655">
    <property type="term" value="P:beta-lactam antibiotic catabolic process"/>
    <property type="evidence" value="ECO:0007669"/>
    <property type="project" value="InterPro"/>
</dbReference>
<feature type="signal peptide" evidence="5">
    <location>
        <begin position="1"/>
        <end position="27"/>
    </location>
</feature>
<evidence type="ECO:0000256" key="5">
    <source>
        <dbReference type="SAM" id="SignalP"/>
    </source>
</evidence>
<dbReference type="SUPFAM" id="SSF56601">
    <property type="entry name" value="beta-lactamase/transpeptidase-like"/>
    <property type="match status" value="1"/>
</dbReference>
<feature type="domain" description="Beta-lactamase class A catalytic" evidence="6">
    <location>
        <begin position="52"/>
        <end position="267"/>
    </location>
</feature>
<evidence type="ECO:0000256" key="1">
    <source>
        <dbReference type="ARBA" id="ARBA00001526"/>
    </source>
</evidence>
<dbReference type="EC" id="3.5.2.6" evidence="3"/>
<accession>A0A1H4HJU3</accession>
<gene>
    <name evidence="7" type="ORF">SAMN05192564_109169</name>
</gene>
<dbReference type="STRING" id="83784.SAMN05192564_109169"/>
<protein>
    <recommendedName>
        <fullName evidence="3">beta-lactamase</fullName>
        <ecNumber evidence="3">3.5.2.6</ecNumber>
    </recommendedName>
    <alternativeName>
        <fullName evidence="4">Penicillinase</fullName>
    </alternativeName>
</protein>
<name>A0A1H4HJU3_9BURK</name>
<dbReference type="Pfam" id="PF13354">
    <property type="entry name" value="Beta-lactamase2"/>
    <property type="match status" value="1"/>
</dbReference>
<dbReference type="InterPro" id="IPR000871">
    <property type="entry name" value="Beta-lactam_class-A"/>
</dbReference>
<evidence type="ECO:0000313" key="7">
    <source>
        <dbReference type="EMBL" id="SEB21710.1"/>
    </source>
</evidence>
<sequence length="295" mass="31141">MTHSPSRRTLLLAAASTPFIAACSSWATGVPKGASPEAKLAALETSMAGRLGVAALNTANGATLMHRADERFAFCSTCKVMIVSAILTRSAKEPGFLQQRVRYTKADLVAYSPVTEQHVAEGMTIGELCAAGIDYSDNTSANLLIRIVGGPAAVTAFARSIGDDTFRLDRWETELNTAIPDDPRDTTTPAAMLASVQRLALGDALGAPQRNQLQAWMRANTTGGERIRAGVPAGWDVIDKTGTGDYGATNDVAVIWPPAKPPVVLVTYLSQRDRDAKSRSDVLAAAARIVVAAFA</sequence>
<dbReference type="EMBL" id="FNRQ01000009">
    <property type="protein sequence ID" value="SEB21710.1"/>
    <property type="molecule type" value="Genomic_DNA"/>
</dbReference>
<proteinExistence type="inferred from homology"/>
<dbReference type="RefSeq" id="WP_090537136.1">
    <property type="nucleotide sequence ID" value="NZ_FNRQ01000009.1"/>
</dbReference>
<dbReference type="GO" id="GO:0046677">
    <property type="term" value="P:response to antibiotic"/>
    <property type="evidence" value="ECO:0007669"/>
    <property type="project" value="InterPro"/>
</dbReference>
<dbReference type="PROSITE" id="PS51257">
    <property type="entry name" value="PROKAR_LIPOPROTEIN"/>
    <property type="match status" value="1"/>
</dbReference>
<evidence type="ECO:0000259" key="6">
    <source>
        <dbReference type="Pfam" id="PF13354"/>
    </source>
</evidence>
<reference evidence="8" key="1">
    <citation type="submission" date="2016-10" db="EMBL/GenBank/DDBJ databases">
        <authorList>
            <person name="Varghese N."/>
            <person name="Submissions S."/>
        </authorList>
    </citation>
    <scope>NUCLEOTIDE SEQUENCE [LARGE SCALE GENOMIC DNA]</scope>
    <source>
        <strain evidence="8">LMG 24000</strain>
    </source>
</reference>
<dbReference type="NCBIfam" id="NF033103">
    <property type="entry name" value="bla_class_A"/>
    <property type="match status" value="1"/>
</dbReference>
<evidence type="ECO:0000313" key="8">
    <source>
        <dbReference type="Proteomes" id="UP000198638"/>
    </source>
</evidence>
<comment type="similarity">
    <text evidence="2">Belongs to the class-A beta-lactamase family.</text>
</comment>
<dbReference type="Gene3D" id="3.40.710.10">
    <property type="entry name" value="DD-peptidase/beta-lactamase superfamily"/>
    <property type="match status" value="1"/>
</dbReference>
<comment type="catalytic activity">
    <reaction evidence="1">
        <text>a beta-lactam + H2O = a substituted beta-amino acid</text>
        <dbReference type="Rhea" id="RHEA:20401"/>
        <dbReference type="ChEBI" id="CHEBI:15377"/>
        <dbReference type="ChEBI" id="CHEBI:35627"/>
        <dbReference type="ChEBI" id="CHEBI:140347"/>
        <dbReference type="EC" id="3.5.2.6"/>
    </reaction>
</comment>
<dbReference type="InterPro" id="IPR045155">
    <property type="entry name" value="Beta-lactam_cat"/>
</dbReference>
<dbReference type="Proteomes" id="UP000198638">
    <property type="component" value="Unassembled WGS sequence"/>
</dbReference>
<keyword evidence="8" id="KW-1185">Reference proteome</keyword>
<keyword evidence="5" id="KW-0732">Signal</keyword>
<feature type="chain" id="PRO_5011473570" description="beta-lactamase" evidence="5">
    <location>
        <begin position="28"/>
        <end position="295"/>
    </location>
</feature>
<dbReference type="OrthoDB" id="9784149at2"/>
<dbReference type="InterPro" id="IPR006311">
    <property type="entry name" value="TAT_signal"/>
</dbReference>
<dbReference type="PANTHER" id="PTHR35333">
    <property type="entry name" value="BETA-LACTAMASE"/>
    <property type="match status" value="1"/>
</dbReference>
<dbReference type="PRINTS" id="PR00118">
    <property type="entry name" value="BLACTAMASEA"/>
</dbReference>
<dbReference type="PROSITE" id="PS51318">
    <property type="entry name" value="TAT"/>
    <property type="match status" value="1"/>
</dbReference>
<organism evidence="7 8">
    <name type="scientific">Paraburkholderia sartisoli</name>
    <dbReference type="NCBI Taxonomy" id="83784"/>
    <lineage>
        <taxon>Bacteria</taxon>
        <taxon>Pseudomonadati</taxon>
        <taxon>Pseudomonadota</taxon>
        <taxon>Betaproteobacteria</taxon>
        <taxon>Burkholderiales</taxon>
        <taxon>Burkholderiaceae</taxon>
        <taxon>Paraburkholderia</taxon>
    </lineage>
</organism>